<organism evidence="10 11">
    <name type="scientific">Anoxybacter fermentans</name>
    <dbReference type="NCBI Taxonomy" id="1323375"/>
    <lineage>
        <taxon>Bacteria</taxon>
        <taxon>Bacillati</taxon>
        <taxon>Bacillota</taxon>
        <taxon>Clostridia</taxon>
        <taxon>Halanaerobiales</taxon>
        <taxon>Anoxybacter</taxon>
    </lineage>
</organism>
<reference evidence="10 11" key="1">
    <citation type="submission" date="2016-07" db="EMBL/GenBank/DDBJ databases">
        <title>Genome and transcriptome analysis of iron-reducing fermentative bacteria Anoxybacter fermentans.</title>
        <authorList>
            <person name="Zeng X."/>
            <person name="Shao Z."/>
        </authorList>
    </citation>
    <scope>NUCLEOTIDE SEQUENCE [LARGE SCALE GENOMIC DNA]</scope>
    <source>
        <strain evidence="10 11">DY22613</strain>
    </source>
</reference>
<feature type="transmembrane region" description="Helical" evidence="8">
    <location>
        <begin position="140"/>
        <end position="160"/>
    </location>
</feature>
<evidence type="ECO:0000259" key="9">
    <source>
        <dbReference type="PROSITE" id="PS50850"/>
    </source>
</evidence>
<dbReference type="Gene3D" id="1.20.1250.20">
    <property type="entry name" value="MFS general substrate transporter like domains"/>
    <property type="match status" value="2"/>
</dbReference>
<dbReference type="OrthoDB" id="85643at2"/>
<evidence type="ECO:0000256" key="3">
    <source>
        <dbReference type="ARBA" id="ARBA00022475"/>
    </source>
</evidence>
<feature type="transmembrane region" description="Helical" evidence="8">
    <location>
        <begin position="166"/>
        <end position="186"/>
    </location>
</feature>
<feature type="transmembrane region" description="Helical" evidence="8">
    <location>
        <begin position="361"/>
        <end position="382"/>
    </location>
</feature>
<dbReference type="InterPro" id="IPR036259">
    <property type="entry name" value="MFS_trans_sf"/>
</dbReference>
<evidence type="ECO:0000256" key="4">
    <source>
        <dbReference type="ARBA" id="ARBA00022519"/>
    </source>
</evidence>
<dbReference type="RefSeq" id="WP_127016688.1">
    <property type="nucleotide sequence ID" value="NZ_CP016379.1"/>
</dbReference>
<evidence type="ECO:0000256" key="1">
    <source>
        <dbReference type="ARBA" id="ARBA00004429"/>
    </source>
</evidence>
<dbReference type="KEGG" id="aft:BBF96_08140"/>
<gene>
    <name evidence="10" type="ORF">BBF96_08140</name>
</gene>
<dbReference type="GO" id="GO:0015528">
    <property type="term" value="F:lactose:proton symporter activity"/>
    <property type="evidence" value="ECO:0007669"/>
    <property type="project" value="TreeGrafter"/>
</dbReference>
<keyword evidence="3" id="KW-1003">Cell membrane</keyword>
<keyword evidence="7 8" id="KW-0472">Membrane</keyword>
<feature type="domain" description="Major facilitator superfamily (MFS) profile" evidence="9">
    <location>
        <begin position="206"/>
        <end position="391"/>
    </location>
</feature>
<dbReference type="GO" id="GO:0005886">
    <property type="term" value="C:plasma membrane"/>
    <property type="evidence" value="ECO:0007669"/>
    <property type="project" value="UniProtKB-SubCell"/>
</dbReference>
<keyword evidence="4" id="KW-0997">Cell inner membrane</keyword>
<dbReference type="Pfam" id="PF12832">
    <property type="entry name" value="MFS_1_like"/>
    <property type="match status" value="1"/>
</dbReference>
<evidence type="ECO:0000256" key="2">
    <source>
        <dbReference type="ARBA" id="ARBA00022448"/>
    </source>
</evidence>
<dbReference type="InterPro" id="IPR024989">
    <property type="entry name" value="MFS_assoc_dom"/>
</dbReference>
<evidence type="ECO:0000313" key="10">
    <source>
        <dbReference type="EMBL" id="AZR73354.1"/>
    </source>
</evidence>
<name>A0A3Q9HR05_9FIRM</name>
<dbReference type="PROSITE" id="PS50850">
    <property type="entry name" value="MFS"/>
    <property type="match status" value="1"/>
</dbReference>
<keyword evidence="11" id="KW-1185">Reference proteome</keyword>
<feature type="transmembrane region" description="Helical" evidence="8">
    <location>
        <begin position="242"/>
        <end position="261"/>
    </location>
</feature>
<comment type="subcellular location">
    <subcellularLocation>
        <location evidence="1">Cell inner membrane</location>
        <topology evidence="1">Multi-pass membrane protein</topology>
    </subcellularLocation>
</comment>
<dbReference type="GO" id="GO:0030395">
    <property type="term" value="F:lactose binding"/>
    <property type="evidence" value="ECO:0007669"/>
    <property type="project" value="TreeGrafter"/>
</dbReference>
<evidence type="ECO:0000256" key="5">
    <source>
        <dbReference type="ARBA" id="ARBA00022692"/>
    </source>
</evidence>
<evidence type="ECO:0000256" key="7">
    <source>
        <dbReference type="ARBA" id="ARBA00023136"/>
    </source>
</evidence>
<feature type="transmembrane region" description="Helical" evidence="8">
    <location>
        <begin position="12"/>
        <end position="29"/>
    </location>
</feature>
<protein>
    <recommendedName>
        <fullName evidence="9">Major facilitator superfamily (MFS) profile domain-containing protein</fullName>
    </recommendedName>
</protein>
<sequence length="391" mass="43686">MELSSIQLKKEIRSFCLFSFLFYMSYTVLAYRNVFFHEVIGMPGSEIGIINSVGKLVVFLTLPLWGLFADLKKAEKGILQIALLGSVVMFSLLGLIDNFLLIGIIYGIFYFFQGPIVPVTDSIILGTLKEKGQQYGRIRLFGSVGYLLAVAFVGQILHQFGMEKMFYIYALILFATWLVTFSFPASGQLFRTPKLADLKLLVRNRQLLYFLIFSFLIHLTLMTHLTFFPVFFNQLADGRTGLLGLALALGSLSEIPIFYGFDKFIKRFNYIHSFILGAIIYGVRWYLQARVTSVMALLLVQGLHGLSFGLITVASVTFVNQIVVEEFRTTGQTLLQTVNTSISAIIGNLIGGFLFEIGGAPLLFNTLAMISVVALIFLVVCVRNKGIVDLN</sequence>
<feature type="transmembrane region" description="Helical" evidence="8">
    <location>
        <begin position="108"/>
        <end position="128"/>
    </location>
</feature>
<dbReference type="EMBL" id="CP016379">
    <property type="protein sequence ID" value="AZR73354.1"/>
    <property type="molecule type" value="Genomic_DNA"/>
</dbReference>
<dbReference type="Proteomes" id="UP000267250">
    <property type="component" value="Chromosome"/>
</dbReference>
<feature type="transmembrane region" description="Helical" evidence="8">
    <location>
        <begin position="293"/>
        <end position="322"/>
    </location>
</feature>
<feature type="transmembrane region" description="Helical" evidence="8">
    <location>
        <begin position="49"/>
        <end position="69"/>
    </location>
</feature>
<proteinExistence type="predicted"/>
<feature type="transmembrane region" description="Helical" evidence="8">
    <location>
        <begin position="334"/>
        <end position="355"/>
    </location>
</feature>
<dbReference type="PANTHER" id="PTHR23522:SF10">
    <property type="entry name" value="3-PHENYLPROPIONIC ACID TRANSPORTER-RELATED"/>
    <property type="match status" value="1"/>
</dbReference>
<feature type="transmembrane region" description="Helical" evidence="8">
    <location>
        <begin position="81"/>
        <end position="102"/>
    </location>
</feature>
<evidence type="ECO:0000256" key="6">
    <source>
        <dbReference type="ARBA" id="ARBA00022989"/>
    </source>
</evidence>
<dbReference type="PANTHER" id="PTHR23522">
    <property type="entry name" value="BLL5896 PROTEIN"/>
    <property type="match status" value="1"/>
</dbReference>
<keyword evidence="6 8" id="KW-1133">Transmembrane helix</keyword>
<dbReference type="SUPFAM" id="SSF103473">
    <property type="entry name" value="MFS general substrate transporter"/>
    <property type="match status" value="1"/>
</dbReference>
<evidence type="ECO:0000313" key="11">
    <source>
        <dbReference type="Proteomes" id="UP000267250"/>
    </source>
</evidence>
<feature type="transmembrane region" description="Helical" evidence="8">
    <location>
        <begin position="268"/>
        <end position="287"/>
    </location>
</feature>
<keyword evidence="5 8" id="KW-0812">Transmembrane</keyword>
<dbReference type="AlphaFoldDB" id="A0A3Q9HR05"/>
<accession>A0A3Q9HR05</accession>
<keyword evidence="2" id="KW-0813">Transport</keyword>
<dbReference type="InterPro" id="IPR020846">
    <property type="entry name" value="MFS_dom"/>
</dbReference>
<evidence type="ECO:0000256" key="8">
    <source>
        <dbReference type="SAM" id="Phobius"/>
    </source>
</evidence>
<feature type="transmembrane region" description="Helical" evidence="8">
    <location>
        <begin position="207"/>
        <end position="230"/>
    </location>
</feature>